<keyword evidence="2" id="KW-1185">Reference proteome</keyword>
<dbReference type="RefSeq" id="WP_005860359.1">
    <property type="nucleotide sequence ID" value="NZ_AAYA01000009.1"/>
</dbReference>
<proteinExistence type="predicted"/>
<name>A3K5K4_SAGS3</name>
<reference evidence="1 2" key="1">
    <citation type="submission" date="2006-06" db="EMBL/GenBank/DDBJ databases">
        <authorList>
            <person name="Moran M.A."/>
            <person name="Ferriera S."/>
            <person name="Johnson J."/>
            <person name="Kravitz S."/>
            <person name="Beeson K."/>
            <person name="Sutton G."/>
            <person name="Rogers Y.-H."/>
            <person name="Friedman R."/>
            <person name="Frazier M."/>
            <person name="Venter J.C."/>
        </authorList>
    </citation>
    <scope>NUCLEOTIDE SEQUENCE [LARGE SCALE GENOMIC DNA]</scope>
    <source>
        <strain evidence="1 2">E-37</strain>
    </source>
</reference>
<evidence type="ECO:0000313" key="2">
    <source>
        <dbReference type="Proteomes" id="UP000005713"/>
    </source>
</evidence>
<evidence type="ECO:0000313" key="1">
    <source>
        <dbReference type="EMBL" id="EBA07393.1"/>
    </source>
</evidence>
<evidence type="ECO:0008006" key="3">
    <source>
        <dbReference type="Google" id="ProtNLM"/>
    </source>
</evidence>
<dbReference type="NCBIfam" id="NF005679">
    <property type="entry name" value="PRK07475.1"/>
    <property type="match status" value="1"/>
</dbReference>
<gene>
    <name evidence="1" type="ORF">SSE37_21380</name>
</gene>
<dbReference type="eggNOG" id="COG1794">
    <property type="taxonomic scope" value="Bacteria"/>
</dbReference>
<sequence length="236" mass="24588">MSAIPPHDTAAIGILMLDSRFPRIPGDAGNPLSWPFPVVIRVVRGASPQRIVREGGGDSLTAFVDAARALVDDGAVGITTTCGFLSLFQKALAEAVPVPVVTSSLAQVEMVNRTLPAGRVAGILTIAASSLTQRHLAAAHVPAATPIGTTEGGWEFTRAILNDEPALDVALARQDNIDAALALQEANPHLGAIVLECTNMVPYAPAIAAATGLPVYSIHTLVRWMHAGLCPPRFAT</sequence>
<comment type="caution">
    <text evidence="1">The sequence shown here is derived from an EMBL/GenBank/DDBJ whole genome shotgun (WGS) entry which is preliminary data.</text>
</comment>
<protein>
    <recommendedName>
        <fullName evidence="3">Aspartate/glutamate racemase family protein</fullName>
    </recommendedName>
</protein>
<dbReference type="AlphaFoldDB" id="A3K5K4"/>
<accession>A3K5K4</accession>
<dbReference type="Proteomes" id="UP000005713">
    <property type="component" value="Unassembled WGS sequence"/>
</dbReference>
<dbReference type="OrthoDB" id="5465390at2"/>
<dbReference type="EMBL" id="AAYA01000009">
    <property type="protein sequence ID" value="EBA07393.1"/>
    <property type="molecule type" value="Genomic_DNA"/>
</dbReference>
<organism evidence="1 2">
    <name type="scientific">Sagittula stellata (strain ATCC 700073 / DSM 11524 / E-37)</name>
    <dbReference type="NCBI Taxonomy" id="388399"/>
    <lineage>
        <taxon>Bacteria</taxon>
        <taxon>Pseudomonadati</taxon>
        <taxon>Pseudomonadota</taxon>
        <taxon>Alphaproteobacteria</taxon>
        <taxon>Rhodobacterales</taxon>
        <taxon>Roseobacteraceae</taxon>
        <taxon>Sagittula</taxon>
    </lineage>
</organism>